<dbReference type="Proteomes" id="UP000886520">
    <property type="component" value="Chromosome 1"/>
</dbReference>
<comment type="caution">
    <text evidence="1">The sequence shown here is derived from an EMBL/GenBank/DDBJ whole genome shotgun (WGS) entry which is preliminary data.</text>
</comment>
<proteinExistence type="predicted"/>
<organism evidence="1 2">
    <name type="scientific">Adiantum capillus-veneris</name>
    <name type="common">Maidenhair fern</name>
    <dbReference type="NCBI Taxonomy" id="13818"/>
    <lineage>
        <taxon>Eukaryota</taxon>
        <taxon>Viridiplantae</taxon>
        <taxon>Streptophyta</taxon>
        <taxon>Embryophyta</taxon>
        <taxon>Tracheophyta</taxon>
        <taxon>Polypodiopsida</taxon>
        <taxon>Polypodiidae</taxon>
        <taxon>Polypodiales</taxon>
        <taxon>Pteridineae</taxon>
        <taxon>Pteridaceae</taxon>
        <taxon>Vittarioideae</taxon>
        <taxon>Adiantum</taxon>
    </lineage>
</organism>
<protein>
    <submittedName>
        <fullName evidence="1">Uncharacterized protein</fullName>
    </submittedName>
</protein>
<dbReference type="EMBL" id="JABFUD020000001">
    <property type="protein sequence ID" value="KAI5084987.1"/>
    <property type="molecule type" value="Genomic_DNA"/>
</dbReference>
<feature type="non-terminal residue" evidence="1">
    <location>
        <position position="131"/>
    </location>
</feature>
<keyword evidence="2" id="KW-1185">Reference proteome</keyword>
<gene>
    <name evidence="1" type="ORF">GOP47_0001156</name>
</gene>
<reference evidence="1" key="1">
    <citation type="submission" date="2021-01" db="EMBL/GenBank/DDBJ databases">
        <title>Adiantum capillus-veneris genome.</title>
        <authorList>
            <person name="Fang Y."/>
            <person name="Liao Q."/>
        </authorList>
    </citation>
    <scope>NUCLEOTIDE SEQUENCE</scope>
    <source>
        <strain evidence="1">H3</strain>
        <tissue evidence="1">Leaf</tissue>
    </source>
</reference>
<evidence type="ECO:0000313" key="2">
    <source>
        <dbReference type="Proteomes" id="UP000886520"/>
    </source>
</evidence>
<accession>A0A9D4VGI5</accession>
<sequence length="131" mass="13680">MTGGGRARRLAVRLAEGWGVAPTKARLEGEGGGVWGVVNQLREKRAQMAPESASLRNHARIANGGHDNGVVGGSVQLVVMGAGTYGEKQEKESSSHASRAAHFGAILRNGRCLFEQCSARELAGAMQADAV</sequence>
<dbReference type="AlphaFoldDB" id="A0A9D4VGI5"/>
<evidence type="ECO:0000313" key="1">
    <source>
        <dbReference type="EMBL" id="KAI5084987.1"/>
    </source>
</evidence>
<name>A0A9D4VGI5_ADICA</name>